<dbReference type="PANTHER" id="PTHR11947">
    <property type="entry name" value="PYRUVATE DEHYDROGENASE KINASE"/>
    <property type="match status" value="1"/>
</dbReference>
<dbReference type="eggNOG" id="KOG0787">
    <property type="taxonomic scope" value="Eukaryota"/>
</dbReference>
<proteinExistence type="inferred from homology"/>
<comment type="subcellular location">
    <subcellularLocation>
        <location evidence="6">Mitochondrion matrix</location>
    </subcellularLocation>
</comment>
<evidence type="ECO:0000256" key="2">
    <source>
        <dbReference type="ARBA" id="ARBA00022679"/>
    </source>
</evidence>
<keyword evidence="3 6" id="KW-0547">Nucleotide-binding</keyword>
<evidence type="ECO:0000259" key="7">
    <source>
        <dbReference type="Pfam" id="PF10436"/>
    </source>
</evidence>
<dbReference type="AlphaFoldDB" id="A0A0L0FLD7"/>
<evidence type="ECO:0000256" key="5">
    <source>
        <dbReference type="ARBA" id="ARBA00022840"/>
    </source>
</evidence>
<dbReference type="EC" id="2.7.11.-" evidence="6"/>
<evidence type="ECO:0000313" key="9">
    <source>
        <dbReference type="Proteomes" id="UP000054560"/>
    </source>
</evidence>
<dbReference type="STRING" id="667725.A0A0L0FLD7"/>
<dbReference type="InterPro" id="IPR039028">
    <property type="entry name" value="BCKD/PDK"/>
</dbReference>
<dbReference type="RefSeq" id="XP_014150745.1">
    <property type="nucleotide sequence ID" value="XM_014295270.1"/>
</dbReference>
<keyword evidence="6" id="KW-0496">Mitochondrion</keyword>
<dbReference type="Gene3D" id="1.20.140.20">
    <property type="entry name" value="Alpha-ketoacid/pyruvate dehydrogenase kinase, N-terminal domain"/>
    <property type="match status" value="1"/>
</dbReference>
<evidence type="ECO:0000256" key="1">
    <source>
        <dbReference type="ARBA" id="ARBA00022553"/>
    </source>
</evidence>
<keyword evidence="1" id="KW-0597">Phosphoprotein</keyword>
<dbReference type="GO" id="GO:0005759">
    <property type="term" value="C:mitochondrial matrix"/>
    <property type="evidence" value="ECO:0007669"/>
    <property type="project" value="UniProtKB-SubCell"/>
</dbReference>
<dbReference type="OrthoDB" id="5579123at2759"/>
<dbReference type="GO" id="GO:0010906">
    <property type="term" value="P:regulation of glucose metabolic process"/>
    <property type="evidence" value="ECO:0007669"/>
    <property type="project" value="TreeGrafter"/>
</dbReference>
<keyword evidence="5 6" id="KW-0067">ATP-binding</keyword>
<comment type="similarity">
    <text evidence="6">Belongs to the PDK/BCKDK protein kinase family.</text>
</comment>
<evidence type="ECO:0000313" key="8">
    <source>
        <dbReference type="EMBL" id="KNC76843.1"/>
    </source>
</evidence>
<feature type="domain" description="Branched-chain alpha-ketoacid dehydrogenase kinase/Pyruvate dehydrogenase kinase N-terminal" evidence="7">
    <location>
        <begin position="67"/>
        <end position="184"/>
    </location>
</feature>
<reference evidence="8 9" key="1">
    <citation type="submission" date="2011-02" db="EMBL/GenBank/DDBJ databases">
        <title>The Genome Sequence of Sphaeroforma arctica JP610.</title>
        <authorList>
            <consortium name="The Broad Institute Genome Sequencing Platform"/>
            <person name="Russ C."/>
            <person name="Cuomo C."/>
            <person name="Young S.K."/>
            <person name="Zeng Q."/>
            <person name="Gargeya S."/>
            <person name="Alvarado L."/>
            <person name="Berlin A."/>
            <person name="Chapman S.B."/>
            <person name="Chen Z."/>
            <person name="Freedman E."/>
            <person name="Gellesch M."/>
            <person name="Goldberg J."/>
            <person name="Griggs A."/>
            <person name="Gujja S."/>
            <person name="Heilman E."/>
            <person name="Heiman D."/>
            <person name="Howarth C."/>
            <person name="Mehta T."/>
            <person name="Neiman D."/>
            <person name="Pearson M."/>
            <person name="Roberts A."/>
            <person name="Saif S."/>
            <person name="Shea T."/>
            <person name="Shenoy N."/>
            <person name="Sisk P."/>
            <person name="Stolte C."/>
            <person name="Sykes S."/>
            <person name="White J."/>
            <person name="Yandava C."/>
            <person name="Burger G."/>
            <person name="Gray M.W."/>
            <person name="Holland P.W.H."/>
            <person name="King N."/>
            <person name="Lang F.B.F."/>
            <person name="Roger A.J."/>
            <person name="Ruiz-Trillo I."/>
            <person name="Haas B."/>
            <person name="Nusbaum C."/>
            <person name="Birren B."/>
        </authorList>
    </citation>
    <scope>NUCLEOTIDE SEQUENCE [LARGE SCALE GENOMIC DNA]</scope>
    <source>
        <strain evidence="8 9">JP610</strain>
    </source>
</reference>
<keyword evidence="2 6" id="KW-0808">Transferase</keyword>
<dbReference type="InterPro" id="IPR036784">
    <property type="entry name" value="AK/P_DHK_N_sf"/>
</dbReference>
<dbReference type="SUPFAM" id="SSF69012">
    <property type="entry name" value="alpha-ketoacid dehydrogenase kinase, N-terminal domain"/>
    <property type="match status" value="1"/>
</dbReference>
<dbReference type="GeneID" id="25911183"/>
<keyword evidence="4 6" id="KW-0418">Kinase</keyword>
<dbReference type="EMBL" id="KQ242943">
    <property type="protein sequence ID" value="KNC76843.1"/>
    <property type="molecule type" value="Genomic_DNA"/>
</dbReference>
<dbReference type="GO" id="GO:0004740">
    <property type="term" value="F:pyruvate dehydrogenase (acetyl-transferring) kinase activity"/>
    <property type="evidence" value="ECO:0007669"/>
    <property type="project" value="TreeGrafter"/>
</dbReference>
<dbReference type="GO" id="GO:0005524">
    <property type="term" value="F:ATP binding"/>
    <property type="evidence" value="ECO:0007669"/>
    <property type="project" value="UniProtKB-UniRule"/>
</dbReference>
<evidence type="ECO:0000256" key="3">
    <source>
        <dbReference type="ARBA" id="ARBA00022741"/>
    </source>
</evidence>
<dbReference type="PANTHER" id="PTHR11947:SF20">
    <property type="entry name" value="[3-METHYL-2-OXOBUTANOATE DEHYDROGENASE [LIPOAMIDE]] KINASE, MITOCHONDRIAL"/>
    <property type="match status" value="1"/>
</dbReference>
<evidence type="ECO:0000256" key="4">
    <source>
        <dbReference type="ARBA" id="ARBA00022777"/>
    </source>
</evidence>
<dbReference type="InterPro" id="IPR018955">
    <property type="entry name" value="BCDHK/PDK_N"/>
</dbReference>
<protein>
    <recommendedName>
        <fullName evidence="6">Protein-serine/threonine kinase</fullName>
        <ecNumber evidence="6">2.7.11.-</ecNumber>
    </recommendedName>
</protein>
<accession>A0A0L0FLD7</accession>
<sequence>MILNRVSNGIYLRYRQQSRLSFYAASLSRARYSSTLQRNANTADPQPNHVAVQNHIVELKSQPLEKIDVHQLLSFDKIDTEEYRTTNAQYLQRTLPMRMAHRVHDFQLLPFIVGCNPAIKSVYELQVHNFDLLRRFPEITTIGEEKEFLHMITDLLNQNSDVVNTLARGFGQCKHHMPKDQLTRVSDRR</sequence>
<keyword evidence="9" id="KW-1185">Reference proteome</keyword>
<evidence type="ECO:0000256" key="6">
    <source>
        <dbReference type="RuleBase" id="RU366032"/>
    </source>
</evidence>
<organism evidence="8 9">
    <name type="scientific">Sphaeroforma arctica JP610</name>
    <dbReference type="NCBI Taxonomy" id="667725"/>
    <lineage>
        <taxon>Eukaryota</taxon>
        <taxon>Ichthyosporea</taxon>
        <taxon>Ichthyophonida</taxon>
        <taxon>Sphaeroforma</taxon>
    </lineage>
</organism>
<dbReference type="Proteomes" id="UP000054560">
    <property type="component" value="Unassembled WGS sequence"/>
</dbReference>
<name>A0A0L0FLD7_9EUKA</name>
<dbReference type="Pfam" id="PF10436">
    <property type="entry name" value="BCDHK_Adom3"/>
    <property type="match status" value="1"/>
</dbReference>
<gene>
    <name evidence="8" type="ORF">SARC_10679</name>
</gene>